<dbReference type="Proteomes" id="UP001149090">
    <property type="component" value="Unassembled WGS sequence"/>
</dbReference>
<dbReference type="EMBL" id="JAPDFW010000057">
    <property type="protein sequence ID" value="KAJ5077740.1"/>
    <property type="molecule type" value="Genomic_DNA"/>
</dbReference>
<gene>
    <name evidence="1" type="ORF">M0811_05839</name>
</gene>
<accession>A0A9Q0LS80</accession>
<protein>
    <submittedName>
        <fullName evidence="1">Uncharacterized protein</fullName>
    </submittedName>
</protein>
<reference evidence="1" key="1">
    <citation type="submission" date="2022-10" db="EMBL/GenBank/DDBJ databases">
        <title>Novel sulphate-reducing endosymbionts in the free-living metamonad Anaeramoeba.</title>
        <authorList>
            <person name="Jerlstrom-Hultqvist J."/>
            <person name="Cepicka I."/>
            <person name="Gallot-Lavallee L."/>
            <person name="Salas-Leiva D."/>
            <person name="Curtis B.A."/>
            <person name="Zahonova K."/>
            <person name="Pipaliya S."/>
            <person name="Dacks J."/>
            <person name="Roger A.J."/>
        </authorList>
    </citation>
    <scope>NUCLEOTIDE SEQUENCE</scope>
    <source>
        <strain evidence="1">BMAN</strain>
    </source>
</reference>
<evidence type="ECO:0000313" key="1">
    <source>
        <dbReference type="EMBL" id="KAJ5077740.1"/>
    </source>
</evidence>
<organism evidence="1 2">
    <name type="scientific">Anaeramoeba ignava</name>
    <name type="common">Anaerobic marine amoeba</name>
    <dbReference type="NCBI Taxonomy" id="1746090"/>
    <lineage>
        <taxon>Eukaryota</taxon>
        <taxon>Metamonada</taxon>
        <taxon>Anaeramoebidae</taxon>
        <taxon>Anaeramoeba</taxon>
    </lineage>
</organism>
<keyword evidence="2" id="KW-1185">Reference proteome</keyword>
<evidence type="ECO:0000313" key="2">
    <source>
        <dbReference type="Proteomes" id="UP001149090"/>
    </source>
</evidence>
<dbReference type="AlphaFoldDB" id="A0A9Q0LS80"/>
<name>A0A9Q0LS80_ANAIG</name>
<proteinExistence type="predicted"/>
<comment type="caution">
    <text evidence="1">The sequence shown here is derived from an EMBL/GenBank/DDBJ whole genome shotgun (WGS) entry which is preliminary data.</text>
</comment>
<sequence>MKIYMFSSFREGKSPDDQQVFFCFQVFSKEHRLNGKGNSEKKLADHPLNFSTKRYSEINCLILHQSTCLPEFVSSSGESVHQLIYEEEKSLKIIRNNYLFRRRQVMICHDAVYVILNQAQENGSQKSALIYHPPEPEHIQVSNNSDLPQSQLPPRPRIQWFCIMNQRKGVLHVRVKRFSRLFRNIIACSLKNFTSLETYQLGKPYQKARRGYTFQFIENGTSSSIIPEILNIIYKTILTL</sequence>